<evidence type="ECO:0000313" key="1">
    <source>
        <dbReference type="EMBL" id="KAI3673013.1"/>
    </source>
</evidence>
<gene>
    <name evidence="1" type="ORF">L6452_39121</name>
</gene>
<keyword evidence="2" id="KW-1185">Reference proteome</keyword>
<dbReference type="Proteomes" id="UP001055879">
    <property type="component" value="Linkage Group LG15"/>
</dbReference>
<reference evidence="1 2" key="2">
    <citation type="journal article" date="2022" name="Mol. Ecol. Resour.">
        <title>The genomes of chicory, endive, great burdock and yacon provide insights into Asteraceae paleo-polyploidization history and plant inulin production.</title>
        <authorList>
            <person name="Fan W."/>
            <person name="Wang S."/>
            <person name="Wang H."/>
            <person name="Wang A."/>
            <person name="Jiang F."/>
            <person name="Liu H."/>
            <person name="Zhao H."/>
            <person name="Xu D."/>
            <person name="Zhang Y."/>
        </authorList>
    </citation>
    <scope>NUCLEOTIDE SEQUENCE [LARGE SCALE GENOMIC DNA]</scope>
    <source>
        <strain evidence="2">cv. Niubang</strain>
    </source>
</reference>
<organism evidence="1 2">
    <name type="scientific">Arctium lappa</name>
    <name type="common">Greater burdock</name>
    <name type="synonym">Lappa major</name>
    <dbReference type="NCBI Taxonomy" id="4217"/>
    <lineage>
        <taxon>Eukaryota</taxon>
        <taxon>Viridiplantae</taxon>
        <taxon>Streptophyta</taxon>
        <taxon>Embryophyta</taxon>
        <taxon>Tracheophyta</taxon>
        <taxon>Spermatophyta</taxon>
        <taxon>Magnoliopsida</taxon>
        <taxon>eudicotyledons</taxon>
        <taxon>Gunneridae</taxon>
        <taxon>Pentapetalae</taxon>
        <taxon>asterids</taxon>
        <taxon>campanulids</taxon>
        <taxon>Asterales</taxon>
        <taxon>Asteraceae</taxon>
        <taxon>Carduoideae</taxon>
        <taxon>Cardueae</taxon>
        <taxon>Arctiinae</taxon>
        <taxon>Arctium</taxon>
    </lineage>
</organism>
<reference evidence="2" key="1">
    <citation type="journal article" date="2022" name="Mol. Ecol. Resour.">
        <title>The genomes of chicory, endive, great burdock and yacon provide insights into Asteraceae palaeo-polyploidization history and plant inulin production.</title>
        <authorList>
            <person name="Fan W."/>
            <person name="Wang S."/>
            <person name="Wang H."/>
            <person name="Wang A."/>
            <person name="Jiang F."/>
            <person name="Liu H."/>
            <person name="Zhao H."/>
            <person name="Xu D."/>
            <person name="Zhang Y."/>
        </authorList>
    </citation>
    <scope>NUCLEOTIDE SEQUENCE [LARGE SCALE GENOMIC DNA]</scope>
    <source>
        <strain evidence="2">cv. Niubang</strain>
    </source>
</reference>
<accession>A0ACB8XSM3</accession>
<name>A0ACB8XSM3_ARCLA</name>
<proteinExistence type="predicted"/>
<comment type="caution">
    <text evidence="1">The sequence shown here is derived from an EMBL/GenBank/DDBJ whole genome shotgun (WGS) entry which is preliminary data.</text>
</comment>
<evidence type="ECO:0000313" key="2">
    <source>
        <dbReference type="Proteomes" id="UP001055879"/>
    </source>
</evidence>
<dbReference type="EMBL" id="CM042061">
    <property type="protein sequence ID" value="KAI3673013.1"/>
    <property type="molecule type" value="Genomic_DNA"/>
</dbReference>
<protein>
    <submittedName>
        <fullName evidence="1">Uncharacterized protein</fullName>
    </submittedName>
</protein>
<sequence length="293" mass="33198">MSKWWRTVVVGLRKTEETTSRSYHTIQAIPREISGNRISVKDRAQGRIPADEFAQPNPSTDGGAGGPVRSVARKHLLTTERKQIQSILKSIDLPYFCSTTFPLQIRAGSSSSMLLESENVLPIKASVICPMSKPSLVAESKDVFDQKASNKYWIDVQLRWGDYDSHDIERYTRAKFMDYTTDNMYIYPSPTGVMIGLDYAYNLHSAFGNWFLGSKPLLAQAMNNIMKSNPALYVLRERIRKGLQLYSSEPTEPYMSSQNYGEIFSNQIIWFIDDTIAGLQDTDHLLSGFLLDI</sequence>